<dbReference type="InterPro" id="IPR016193">
    <property type="entry name" value="Cytidine_deaminase-like"/>
</dbReference>
<sequence>MSTEILEKKPRLLVRDDDIQNSLTNVTPRAIVGKEFVDDVALREAFVGVLRHKKDIAVALKSITSILPGCGHLKRCSGNRLFLALVKKPGNPGKASGPSFASADELKTYLIERGFNLNIFRDDFDIVSVPERSPRTRAQFSKTSQTWPVNFHPDSSIEVIINGNFFDSKQLGVIESCMRVCIAAAKSSAIGNVRCNGSAVILDPDDEGTSRILAVSTARVNEHPMWHAAMLAVDLVARIRGGGAWKLFSEGTATDRKRECPSNLPILYPDSLESIVIPQFRDSVAPEVKEKSQEDERKCPYLCTNYWIFLLKEPCPLCAMALLHSRVSTIFYGASNDASGVLGSRALLHTLPGLNHRYKVWAGVLEDDCIKTAESLSVVGH</sequence>
<keyword evidence="1" id="KW-0819">tRNA processing</keyword>
<dbReference type="GO" id="GO:0008033">
    <property type="term" value="P:tRNA processing"/>
    <property type="evidence" value="ECO:0007669"/>
    <property type="project" value="UniProtKB-KW"/>
</dbReference>
<dbReference type="Proteomes" id="UP000694866">
    <property type="component" value="Unplaced"/>
</dbReference>
<dbReference type="KEGG" id="fas:105269480"/>
<evidence type="ECO:0000313" key="4">
    <source>
        <dbReference type="Proteomes" id="UP000694866"/>
    </source>
</evidence>
<reference evidence="5" key="2">
    <citation type="submission" date="2025-04" db="UniProtKB">
        <authorList>
            <consortium name="RefSeq"/>
        </authorList>
    </citation>
    <scope>IDENTIFICATION</scope>
    <source>
        <strain evidence="5">USDA-PBARC FA_bdor</strain>
        <tissue evidence="5">Whole organism</tissue>
    </source>
</reference>
<protein>
    <submittedName>
        <fullName evidence="3">ADAT3 protein</fullName>
    </submittedName>
    <submittedName>
        <fullName evidence="5">Probable inactive tRNA-specific adenosine deaminase-like protein 3</fullName>
    </submittedName>
</protein>
<dbReference type="GO" id="GO:0005737">
    <property type="term" value="C:cytoplasm"/>
    <property type="evidence" value="ECO:0007669"/>
    <property type="project" value="TreeGrafter"/>
</dbReference>
<evidence type="ECO:0000256" key="2">
    <source>
        <dbReference type="ARBA" id="ARBA00038160"/>
    </source>
</evidence>
<dbReference type="GO" id="GO:0005634">
    <property type="term" value="C:nucleus"/>
    <property type="evidence" value="ECO:0007669"/>
    <property type="project" value="TreeGrafter"/>
</dbReference>
<gene>
    <name evidence="3" type="primary">ADAT3</name>
    <name evidence="5" type="synonym">LOC105269480</name>
    <name evidence="3" type="ORF">g.53606</name>
</gene>
<name>A0A0C9R080_9HYME</name>
<proteinExistence type="inferred from homology"/>
<evidence type="ECO:0000256" key="1">
    <source>
        <dbReference type="ARBA" id="ARBA00022694"/>
    </source>
</evidence>
<dbReference type="GeneID" id="105269480"/>
<dbReference type="PANTHER" id="PTHR11079">
    <property type="entry name" value="CYTOSINE DEAMINASE FAMILY MEMBER"/>
    <property type="match status" value="1"/>
</dbReference>
<dbReference type="PANTHER" id="PTHR11079:SF156">
    <property type="entry name" value="INACTIVE TRNA-SPECIFIC ADENOSINE DEAMINASE-LIKE PROTEIN 3-RELATED"/>
    <property type="match status" value="1"/>
</dbReference>
<dbReference type="EMBL" id="GBYB01006337">
    <property type="protein sequence ID" value="JAG76104.1"/>
    <property type="molecule type" value="Transcribed_RNA"/>
</dbReference>
<dbReference type="OrthoDB" id="3180714at2759"/>
<evidence type="ECO:0000313" key="3">
    <source>
        <dbReference type="EMBL" id="JAG76104.1"/>
    </source>
</evidence>
<dbReference type="GO" id="GO:0052717">
    <property type="term" value="F:tRNA-specific adenosine-34 deaminase activity"/>
    <property type="evidence" value="ECO:0007669"/>
    <property type="project" value="TreeGrafter"/>
</dbReference>
<evidence type="ECO:0000313" key="5">
    <source>
        <dbReference type="RefSeq" id="XP_011308075.1"/>
    </source>
</evidence>
<reference evidence="3" key="1">
    <citation type="submission" date="2015-01" db="EMBL/GenBank/DDBJ databases">
        <title>Transcriptome Assembly of Fopius arisanus.</title>
        <authorList>
            <person name="Geib S."/>
        </authorList>
    </citation>
    <scope>NUCLEOTIDE SEQUENCE</scope>
</reference>
<dbReference type="SUPFAM" id="SSF53927">
    <property type="entry name" value="Cytidine deaminase-like"/>
    <property type="match status" value="1"/>
</dbReference>
<comment type="similarity">
    <text evidence="2">Belongs to the cytidine and deoxycytidylate deaminase family. ADAT3 subfamily.</text>
</comment>
<dbReference type="Gene3D" id="3.40.140.10">
    <property type="entry name" value="Cytidine Deaminase, domain 2"/>
    <property type="match status" value="1"/>
</dbReference>
<accession>A0A0C9R080</accession>
<dbReference type="AlphaFoldDB" id="A0A0C9R080"/>
<accession>A0A9R1TEW1</accession>
<organism evidence="3">
    <name type="scientific">Fopius arisanus</name>
    <dbReference type="NCBI Taxonomy" id="64838"/>
    <lineage>
        <taxon>Eukaryota</taxon>
        <taxon>Metazoa</taxon>
        <taxon>Ecdysozoa</taxon>
        <taxon>Arthropoda</taxon>
        <taxon>Hexapoda</taxon>
        <taxon>Insecta</taxon>
        <taxon>Pterygota</taxon>
        <taxon>Neoptera</taxon>
        <taxon>Endopterygota</taxon>
        <taxon>Hymenoptera</taxon>
        <taxon>Apocrita</taxon>
        <taxon>Ichneumonoidea</taxon>
        <taxon>Braconidae</taxon>
        <taxon>Opiinae</taxon>
        <taxon>Fopius</taxon>
    </lineage>
</organism>
<keyword evidence="4" id="KW-1185">Reference proteome</keyword>
<dbReference type="RefSeq" id="XP_011308075.1">
    <property type="nucleotide sequence ID" value="XM_011309773.1"/>
</dbReference>